<gene>
    <name evidence="2" type="ORF">PMO31116_00796</name>
</gene>
<evidence type="ECO:0000313" key="3">
    <source>
        <dbReference type="Proteomes" id="UP000368474"/>
    </source>
</evidence>
<organism evidence="2 3">
    <name type="scientific">Pandoraea morbifera</name>
    <dbReference type="NCBI Taxonomy" id="2508300"/>
    <lineage>
        <taxon>Bacteria</taxon>
        <taxon>Pseudomonadati</taxon>
        <taxon>Pseudomonadota</taxon>
        <taxon>Betaproteobacteria</taxon>
        <taxon>Burkholderiales</taxon>
        <taxon>Burkholderiaceae</taxon>
        <taxon>Pandoraea</taxon>
    </lineage>
</organism>
<dbReference type="AlphaFoldDB" id="A0A5E4SGN2"/>
<proteinExistence type="predicted"/>
<sequence>MARTSRELKTTAGGVPVESTALAELVALARRRDVGLRAAIRRAQADADDAEAAVRACEQACETQRRRWRECLSQGGVYARREAVEASRRVEAARVALGDATSRHAAALAHARQAQTDVIRLREQLHANARKQEKFRELSAFYRR</sequence>
<dbReference type="EMBL" id="CABPSD010000002">
    <property type="protein sequence ID" value="VVD75086.1"/>
    <property type="molecule type" value="Genomic_DNA"/>
</dbReference>
<feature type="coiled-coil region" evidence="1">
    <location>
        <begin position="40"/>
        <end position="67"/>
    </location>
</feature>
<reference evidence="2 3" key="1">
    <citation type="submission" date="2019-08" db="EMBL/GenBank/DDBJ databases">
        <authorList>
            <person name="Peeters C."/>
        </authorList>
    </citation>
    <scope>NUCLEOTIDE SEQUENCE [LARGE SCALE GENOMIC DNA]</scope>
    <source>
        <strain evidence="2 3">LMG 31116</strain>
    </source>
</reference>
<evidence type="ECO:0000313" key="2">
    <source>
        <dbReference type="EMBL" id="VVD75086.1"/>
    </source>
</evidence>
<protein>
    <submittedName>
        <fullName evidence="2">Uncharacterized protein</fullName>
    </submittedName>
</protein>
<keyword evidence="1" id="KW-0175">Coiled coil</keyword>
<keyword evidence="3" id="KW-1185">Reference proteome</keyword>
<evidence type="ECO:0000256" key="1">
    <source>
        <dbReference type="SAM" id="Coils"/>
    </source>
</evidence>
<dbReference type="Proteomes" id="UP000368474">
    <property type="component" value="Unassembled WGS sequence"/>
</dbReference>
<dbReference type="RefSeq" id="WP_150565595.1">
    <property type="nucleotide sequence ID" value="NZ_CABPSD010000002.1"/>
</dbReference>
<name>A0A5E4SGN2_9BURK</name>
<accession>A0A5E4SGN2</accession>